<keyword evidence="3 5" id="KW-0067">ATP-binding</keyword>
<evidence type="ECO:0000256" key="2">
    <source>
        <dbReference type="ARBA" id="ARBA00022741"/>
    </source>
</evidence>
<proteinExistence type="predicted"/>
<feature type="domain" description="ABC transporter" evidence="4">
    <location>
        <begin position="6"/>
        <end position="213"/>
    </location>
</feature>
<dbReference type="Gene3D" id="3.40.50.300">
    <property type="entry name" value="P-loop containing nucleotide triphosphate hydrolases"/>
    <property type="match status" value="1"/>
</dbReference>
<sequence length="214" mass="23164">MHEVLVDVEAVTRTYGTVQVLAPTSLRLHAGQGSAVVGPNGAGKSTLLRLVAGTEEPTSGTATVLGLDAPEARRRHRDRIVRLLGPAPTYPDLTVAEHLQLVQVAWAGRHDGPDVDEALAEATLDRVRDQFPGELSSGETQMFALVATLYRPADLVLLDEPEQRLDTCWREVARRLVLRALDQGRAVLAATHDPGLREVLADRGPVVELAEPTR</sequence>
<evidence type="ECO:0000259" key="4">
    <source>
        <dbReference type="PROSITE" id="PS50893"/>
    </source>
</evidence>
<dbReference type="PROSITE" id="PS50893">
    <property type="entry name" value="ABC_TRANSPORTER_2"/>
    <property type="match status" value="1"/>
</dbReference>
<dbReference type="InterPro" id="IPR027417">
    <property type="entry name" value="P-loop_NTPase"/>
</dbReference>
<name>A0ABP8XZ87_9MICO</name>
<evidence type="ECO:0000313" key="6">
    <source>
        <dbReference type="Proteomes" id="UP001500956"/>
    </source>
</evidence>
<comment type="caution">
    <text evidence="5">The sequence shown here is derived from an EMBL/GenBank/DDBJ whole genome shotgun (WGS) entry which is preliminary data.</text>
</comment>
<protein>
    <submittedName>
        <fullName evidence="5">ABC transporter ATP-binding protein</fullName>
    </submittedName>
</protein>
<dbReference type="InterPro" id="IPR003439">
    <property type="entry name" value="ABC_transporter-like_ATP-bd"/>
</dbReference>
<organism evidence="5 6">
    <name type="scientific">Isoptericola chiayiensis</name>
    <dbReference type="NCBI Taxonomy" id="579446"/>
    <lineage>
        <taxon>Bacteria</taxon>
        <taxon>Bacillati</taxon>
        <taxon>Actinomycetota</taxon>
        <taxon>Actinomycetes</taxon>
        <taxon>Micrococcales</taxon>
        <taxon>Promicromonosporaceae</taxon>
        <taxon>Isoptericola</taxon>
    </lineage>
</organism>
<dbReference type="InterPro" id="IPR003593">
    <property type="entry name" value="AAA+_ATPase"/>
</dbReference>
<keyword evidence="1" id="KW-0813">Transport</keyword>
<reference evidence="6" key="1">
    <citation type="journal article" date="2019" name="Int. J. Syst. Evol. Microbiol.">
        <title>The Global Catalogue of Microorganisms (GCM) 10K type strain sequencing project: providing services to taxonomists for standard genome sequencing and annotation.</title>
        <authorList>
            <consortium name="The Broad Institute Genomics Platform"/>
            <consortium name="The Broad Institute Genome Sequencing Center for Infectious Disease"/>
            <person name="Wu L."/>
            <person name="Ma J."/>
        </authorList>
    </citation>
    <scope>NUCLEOTIDE SEQUENCE [LARGE SCALE GENOMIC DNA]</scope>
    <source>
        <strain evidence="6">JCM 18063</strain>
    </source>
</reference>
<keyword evidence="6" id="KW-1185">Reference proteome</keyword>
<dbReference type="SMART" id="SM00382">
    <property type="entry name" value="AAA"/>
    <property type="match status" value="1"/>
</dbReference>
<dbReference type="PANTHER" id="PTHR42939:SF1">
    <property type="entry name" value="ABC TRANSPORTER ATP-BINDING PROTEIN ALBC-RELATED"/>
    <property type="match status" value="1"/>
</dbReference>
<dbReference type="RefSeq" id="WP_172151583.1">
    <property type="nucleotide sequence ID" value="NZ_BAABID010000003.1"/>
</dbReference>
<gene>
    <name evidence="5" type="ORF">GCM10023216_02360</name>
</gene>
<dbReference type="SUPFAM" id="SSF52540">
    <property type="entry name" value="P-loop containing nucleoside triphosphate hydrolases"/>
    <property type="match status" value="1"/>
</dbReference>
<dbReference type="Pfam" id="PF00005">
    <property type="entry name" value="ABC_tran"/>
    <property type="match status" value="1"/>
</dbReference>
<dbReference type="GO" id="GO:0005524">
    <property type="term" value="F:ATP binding"/>
    <property type="evidence" value="ECO:0007669"/>
    <property type="project" value="UniProtKB-KW"/>
</dbReference>
<dbReference type="Proteomes" id="UP001500956">
    <property type="component" value="Unassembled WGS sequence"/>
</dbReference>
<evidence type="ECO:0000256" key="1">
    <source>
        <dbReference type="ARBA" id="ARBA00022448"/>
    </source>
</evidence>
<keyword evidence="2" id="KW-0547">Nucleotide-binding</keyword>
<dbReference type="PANTHER" id="PTHR42939">
    <property type="entry name" value="ABC TRANSPORTER ATP-BINDING PROTEIN ALBC-RELATED"/>
    <property type="match status" value="1"/>
</dbReference>
<accession>A0ABP8XZ87</accession>
<dbReference type="EMBL" id="BAABID010000003">
    <property type="protein sequence ID" value="GAA4717790.1"/>
    <property type="molecule type" value="Genomic_DNA"/>
</dbReference>
<dbReference type="InterPro" id="IPR051782">
    <property type="entry name" value="ABC_Transporter_VariousFunc"/>
</dbReference>
<evidence type="ECO:0000313" key="5">
    <source>
        <dbReference type="EMBL" id="GAA4717790.1"/>
    </source>
</evidence>
<evidence type="ECO:0000256" key="3">
    <source>
        <dbReference type="ARBA" id="ARBA00022840"/>
    </source>
</evidence>